<gene>
    <name evidence="11" type="ORF">PPERSA_01033</name>
</gene>
<dbReference type="InParanoid" id="A0A0V0QU82"/>
<dbReference type="GO" id="GO:0000055">
    <property type="term" value="P:ribosomal large subunit export from nucleus"/>
    <property type="evidence" value="ECO:0007669"/>
    <property type="project" value="TreeGrafter"/>
</dbReference>
<keyword evidence="6 7" id="KW-0539">Nucleus</keyword>
<comment type="caution">
    <text evidence="11">The sequence shown here is derived from an EMBL/GenBank/DDBJ whole genome shotgun (WGS) entry which is preliminary data.</text>
</comment>
<comment type="function">
    <text evidence="7">Acts as an adapter for the XPO1/CRM1-mediated export of the 60S ribosomal subunit.</text>
</comment>
<feature type="domain" description="60S ribosomal export protein NMD3 OB-fold" evidence="9">
    <location>
        <begin position="358"/>
        <end position="411"/>
    </location>
</feature>
<keyword evidence="4 7" id="KW-0963">Cytoplasm</keyword>
<dbReference type="Pfam" id="PF04981">
    <property type="entry name" value="NMD3"/>
    <property type="match status" value="1"/>
</dbReference>
<evidence type="ECO:0000256" key="7">
    <source>
        <dbReference type="RuleBase" id="RU364108"/>
    </source>
</evidence>
<sequence>MEVESGLLETSSMMSMPRQTLNILCCMCGISFNPSQTKTNICSTCLANKQDVTVGITKQAILNFCRTCRRYNRPPWVYMERESKELLAFCLKKIKGLNTVKLIDAQFIWTEPHSRRIKLKLVIQKEVINNASIQQTFEVEFYEHYMQCDDCKKEFTPHTWSAQVQVRQRVTHKRTFYYLEQLILKNNVHTHLLKVEEKDEGLDFFFKNKSHALRLVEYLQTVLPMKIKPSKQLISYDEQNSIYNTKYSWSAEIPRICKDDLVILPPKLAKELGGVCPIQLCLKLTTTIRLLDPRTMKRIELTPDRYFHYEQDLQIITLKQNSEEFQINDCDKVNDDNLNESYQTSISNLYINKIYNLDVSRMSDWQQFQVKTHLGSAIKVGAILQGYDLTKINYEEVDKLKNIPEIIIVKRVYDKNKRKNRICKS</sequence>
<feature type="domain" description="Nmd3 N-terminal" evidence="8">
    <location>
        <begin position="25"/>
        <end position="253"/>
    </location>
</feature>
<name>A0A0V0QU82_PSEPJ</name>
<dbReference type="Pfam" id="PF21192">
    <property type="entry name" value="OB_NMD3"/>
    <property type="match status" value="1"/>
</dbReference>
<keyword evidence="3 7" id="KW-0813">Transport</keyword>
<evidence type="ECO:0000256" key="4">
    <source>
        <dbReference type="ARBA" id="ARBA00022490"/>
    </source>
</evidence>
<dbReference type="PANTHER" id="PTHR12746:SF2">
    <property type="entry name" value="60S RIBOSOMAL EXPORT PROTEIN NMD3"/>
    <property type="match status" value="1"/>
</dbReference>
<reference evidence="11 12" key="1">
    <citation type="journal article" date="2015" name="Sci. Rep.">
        <title>Genome of the facultative scuticociliatosis pathogen Pseudocohnilembus persalinus provides insight into its virulence through horizontal gene transfer.</title>
        <authorList>
            <person name="Xiong J."/>
            <person name="Wang G."/>
            <person name="Cheng J."/>
            <person name="Tian M."/>
            <person name="Pan X."/>
            <person name="Warren A."/>
            <person name="Jiang C."/>
            <person name="Yuan D."/>
            <person name="Miao W."/>
        </authorList>
    </citation>
    <scope>NUCLEOTIDE SEQUENCE [LARGE SCALE GENOMIC DNA]</scope>
    <source>
        <strain evidence="11">36N120E</strain>
    </source>
</reference>
<evidence type="ECO:0000313" key="11">
    <source>
        <dbReference type="EMBL" id="KRX05955.1"/>
    </source>
</evidence>
<evidence type="ECO:0000256" key="2">
    <source>
        <dbReference type="ARBA" id="ARBA00017035"/>
    </source>
</evidence>
<dbReference type="GO" id="GO:0005737">
    <property type="term" value="C:cytoplasm"/>
    <property type="evidence" value="ECO:0007669"/>
    <property type="project" value="UniProtKB-SubCell"/>
</dbReference>
<evidence type="ECO:0000256" key="3">
    <source>
        <dbReference type="ARBA" id="ARBA00022448"/>
    </source>
</evidence>
<keyword evidence="5 7" id="KW-0653">Protein transport</keyword>
<evidence type="ECO:0000256" key="1">
    <source>
        <dbReference type="ARBA" id="ARBA00009794"/>
    </source>
</evidence>
<dbReference type="EMBL" id="LDAU01000102">
    <property type="protein sequence ID" value="KRX05955.1"/>
    <property type="molecule type" value="Genomic_DNA"/>
</dbReference>
<dbReference type="OrthoDB" id="203821at2759"/>
<dbReference type="Proteomes" id="UP000054937">
    <property type="component" value="Unassembled WGS sequence"/>
</dbReference>
<evidence type="ECO:0000259" key="9">
    <source>
        <dbReference type="Pfam" id="PF21192"/>
    </source>
</evidence>
<evidence type="ECO:0000259" key="8">
    <source>
        <dbReference type="Pfam" id="PF04981"/>
    </source>
</evidence>
<dbReference type="GO" id="GO:0005634">
    <property type="term" value="C:nucleus"/>
    <property type="evidence" value="ECO:0007669"/>
    <property type="project" value="UniProtKB-SubCell"/>
</dbReference>
<dbReference type="InterPro" id="IPR048898">
    <property type="entry name" value="OB_NMD3"/>
</dbReference>
<dbReference type="InterPro" id="IPR048899">
    <property type="entry name" value="NMD_SH3"/>
</dbReference>
<keyword evidence="12" id="KW-1185">Reference proteome</keyword>
<evidence type="ECO:0000259" key="10">
    <source>
        <dbReference type="Pfam" id="PF21193"/>
    </source>
</evidence>
<dbReference type="GO" id="GO:0015031">
    <property type="term" value="P:protein transport"/>
    <property type="evidence" value="ECO:0007669"/>
    <property type="project" value="UniProtKB-KW"/>
</dbReference>
<evidence type="ECO:0000256" key="6">
    <source>
        <dbReference type="ARBA" id="ARBA00023242"/>
    </source>
</evidence>
<organism evidence="11 12">
    <name type="scientific">Pseudocohnilembus persalinus</name>
    <name type="common">Ciliate</name>
    <dbReference type="NCBI Taxonomy" id="266149"/>
    <lineage>
        <taxon>Eukaryota</taxon>
        <taxon>Sar</taxon>
        <taxon>Alveolata</taxon>
        <taxon>Ciliophora</taxon>
        <taxon>Intramacronucleata</taxon>
        <taxon>Oligohymenophorea</taxon>
        <taxon>Scuticociliatia</taxon>
        <taxon>Philasterida</taxon>
        <taxon>Pseudocohnilembidae</taxon>
        <taxon>Pseudocohnilembus</taxon>
    </lineage>
</organism>
<dbReference type="InterPro" id="IPR039768">
    <property type="entry name" value="Nmd3"/>
</dbReference>
<evidence type="ECO:0000256" key="5">
    <source>
        <dbReference type="ARBA" id="ARBA00022927"/>
    </source>
</evidence>
<evidence type="ECO:0000313" key="12">
    <source>
        <dbReference type="Proteomes" id="UP000054937"/>
    </source>
</evidence>
<dbReference type="AlphaFoldDB" id="A0A0V0QU82"/>
<proteinExistence type="inferred from homology"/>
<comment type="subcellular location">
    <subcellularLocation>
        <location evidence="7">Cytoplasm</location>
    </subcellularLocation>
    <subcellularLocation>
        <location evidence="7">Nucleus</location>
    </subcellularLocation>
</comment>
<protein>
    <recommendedName>
        <fullName evidence="2 7">60S ribosomal export protein NMD3</fullName>
    </recommendedName>
</protein>
<dbReference type="OMA" id="QYTHTEH"/>
<dbReference type="PANTHER" id="PTHR12746">
    <property type="entry name" value="NONSENSE-MEDIATED MRNA DECAY PROTEIN 3"/>
    <property type="match status" value="1"/>
</dbReference>
<dbReference type="GO" id="GO:0043023">
    <property type="term" value="F:ribosomal large subunit binding"/>
    <property type="evidence" value="ECO:0007669"/>
    <property type="project" value="InterPro"/>
</dbReference>
<dbReference type="Pfam" id="PF21193">
    <property type="entry name" value="NMD_SH3"/>
    <property type="match status" value="1"/>
</dbReference>
<comment type="similarity">
    <text evidence="1 7">Belongs to the NMD3 family.</text>
</comment>
<feature type="domain" description="60S ribosomal export protein NMD3 SH3" evidence="10">
    <location>
        <begin position="256"/>
        <end position="303"/>
    </location>
</feature>
<accession>A0A0V0QU82</accession>
<dbReference type="InterPro" id="IPR007064">
    <property type="entry name" value="Nmd3_N"/>
</dbReference>